<feature type="binding site" evidence="13">
    <location>
        <position position="78"/>
    </location>
    <ligand>
        <name>Zn(2+)</name>
        <dbReference type="ChEBI" id="CHEBI:29105"/>
        <label>2</label>
        <note>catalytic</note>
    </ligand>
</feature>
<comment type="subcellular location">
    <subcellularLocation>
        <location evidence="1 10">Cytoplasm</location>
    </subcellularLocation>
</comment>
<feature type="binding site" evidence="13">
    <location>
        <position position="75"/>
    </location>
    <ligand>
        <name>Zn(2+)</name>
        <dbReference type="ChEBI" id="CHEBI:29105"/>
        <label>1</label>
        <note>catalytic</note>
    </ligand>
</feature>
<feature type="binding site" evidence="13">
    <location>
        <position position="163"/>
    </location>
    <ligand>
        <name>Zn(2+)</name>
        <dbReference type="ChEBI" id="CHEBI:29105"/>
        <label>1</label>
        <note>catalytic</note>
    </ligand>
</feature>
<dbReference type="GO" id="GO:0004534">
    <property type="term" value="F:5'-3' RNA exonuclease activity"/>
    <property type="evidence" value="ECO:0007669"/>
    <property type="project" value="UniProtKB-UniRule"/>
</dbReference>
<keyword evidence="4 13" id="KW-0479">Metal-binding</keyword>
<evidence type="ECO:0000256" key="5">
    <source>
        <dbReference type="ARBA" id="ARBA00022759"/>
    </source>
</evidence>
<evidence type="ECO:0000256" key="1">
    <source>
        <dbReference type="ARBA" id="ARBA00004496"/>
    </source>
</evidence>
<organism evidence="15 16">
    <name type="scientific">Clostridium paraputrificum</name>
    <dbReference type="NCBI Taxonomy" id="29363"/>
    <lineage>
        <taxon>Bacteria</taxon>
        <taxon>Bacillati</taxon>
        <taxon>Bacillota</taxon>
        <taxon>Clostridia</taxon>
        <taxon>Eubacteriales</taxon>
        <taxon>Clostridiaceae</taxon>
        <taxon>Clostridium</taxon>
    </lineage>
</organism>
<feature type="domain" description="Metallo-beta-lactamase" evidence="14">
    <location>
        <begin position="20"/>
        <end position="215"/>
    </location>
</feature>
<evidence type="ECO:0000256" key="13">
    <source>
        <dbReference type="PIRSR" id="PIRSR004803-3"/>
    </source>
</evidence>
<dbReference type="FunFam" id="3.10.20.580:FF:000001">
    <property type="entry name" value="Ribonuclease J"/>
    <property type="match status" value="1"/>
</dbReference>
<comment type="subunit">
    <text evidence="10">Homodimer, may be a subunit of the RNA degradosome.</text>
</comment>
<dbReference type="GeneID" id="42775282"/>
<keyword evidence="7 13" id="KW-0862">Zinc</keyword>
<dbReference type="HAMAP" id="MF_01491">
    <property type="entry name" value="RNase_J_bact"/>
    <property type="match status" value="1"/>
</dbReference>
<dbReference type="EC" id="3.1.-.-" evidence="10"/>
<dbReference type="Pfam" id="PF17770">
    <property type="entry name" value="RNase_J_C"/>
    <property type="match status" value="1"/>
</dbReference>
<dbReference type="eggNOG" id="COG0595">
    <property type="taxonomic scope" value="Bacteria"/>
</dbReference>
<evidence type="ECO:0000256" key="3">
    <source>
        <dbReference type="ARBA" id="ARBA00022722"/>
    </source>
</evidence>
<feature type="binding site" evidence="13">
    <location>
        <position position="48"/>
    </location>
    <ligand>
        <name>Ca(2+)</name>
        <dbReference type="ChEBI" id="CHEBI:29108"/>
    </ligand>
</feature>
<dbReference type="CDD" id="cd07714">
    <property type="entry name" value="RNaseJ_MBL-fold"/>
    <property type="match status" value="1"/>
</dbReference>
<keyword evidence="8 10" id="KW-0269">Exonuclease</keyword>
<feature type="binding site" evidence="12">
    <location>
        <begin position="232"/>
        <end position="234"/>
    </location>
    <ligand>
        <name>substrate</name>
    </ligand>
</feature>
<keyword evidence="2 10" id="KW-0963">Cytoplasm</keyword>
<keyword evidence="10" id="KW-0698">rRNA processing</keyword>
<dbReference type="Pfam" id="PF07521">
    <property type="entry name" value="RMMBL"/>
    <property type="match status" value="1"/>
</dbReference>
<dbReference type="GO" id="GO:0004521">
    <property type="term" value="F:RNA endonuclease activity"/>
    <property type="evidence" value="ECO:0007669"/>
    <property type="project" value="UniProtKB-UniRule"/>
</dbReference>
<comment type="caution">
    <text evidence="15">The sequence shown here is derived from an EMBL/GenBank/DDBJ whole genome shotgun (WGS) entry which is preliminary data.</text>
</comment>
<name>A0A174C3L0_9CLOT</name>
<dbReference type="PANTHER" id="PTHR43694:SF1">
    <property type="entry name" value="RIBONUCLEASE J"/>
    <property type="match status" value="1"/>
</dbReference>
<dbReference type="SMART" id="SM00849">
    <property type="entry name" value="Lactamase_B"/>
    <property type="match status" value="1"/>
</dbReference>
<dbReference type="Gene3D" id="3.40.50.10710">
    <property type="entry name" value="Metallo-hydrolase/oxidoreductase"/>
    <property type="match status" value="1"/>
</dbReference>
<evidence type="ECO:0000256" key="8">
    <source>
        <dbReference type="ARBA" id="ARBA00022839"/>
    </source>
</evidence>
<evidence type="ECO:0000256" key="12">
    <source>
        <dbReference type="PIRSR" id="PIRSR004803-2"/>
    </source>
</evidence>
<reference evidence="15 16" key="1">
    <citation type="submission" date="2016-06" db="EMBL/GenBank/DDBJ databases">
        <authorList>
            <person name="Kjaerup R.B."/>
            <person name="Dalgaard T.S."/>
            <person name="Juul-Madsen H.R."/>
        </authorList>
    </citation>
    <scope>NUCLEOTIDE SEQUENCE [LARGE SCALE GENOMIC DNA]</scope>
    <source>
        <strain evidence="15 16">373-A1</strain>
    </source>
</reference>
<dbReference type="EMBL" id="MAPZ01000016">
    <property type="protein sequence ID" value="OBY11179.1"/>
    <property type="molecule type" value="Genomic_DNA"/>
</dbReference>
<evidence type="ECO:0000259" key="14">
    <source>
        <dbReference type="SMART" id="SM00849"/>
    </source>
</evidence>
<dbReference type="PIRSF" id="PIRSF004803">
    <property type="entry name" value="RnjA"/>
    <property type="match status" value="1"/>
</dbReference>
<dbReference type="PANTHER" id="PTHR43694">
    <property type="entry name" value="RIBONUCLEASE J"/>
    <property type="match status" value="1"/>
</dbReference>
<evidence type="ECO:0000313" key="15">
    <source>
        <dbReference type="EMBL" id="OBY11179.1"/>
    </source>
</evidence>
<evidence type="ECO:0000313" key="16">
    <source>
        <dbReference type="Proteomes" id="UP000092714"/>
    </source>
</evidence>
<dbReference type="GO" id="GO:0005737">
    <property type="term" value="C:cytoplasm"/>
    <property type="evidence" value="ECO:0007669"/>
    <property type="project" value="UniProtKB-SubCell"/>
</dbReference>
<dbReference type="PROSITE" id="PS01292">
    <property type="entry name" value="UPF0036"/>
    <property type="match status" value="1"/>
</dbReference>
<dbReference type="InterPro" id="IPR030854">
    <property type="entry name" value="RNase_J_bac"/>
</dbReference>
<evidence type="ECO:0000256" key="4">
    <source>
        <dbReference type="ARBA" id="ARBA00022723"/>
    </source>
</evidence>
<evidence type="ECO:0000256" key="9">
    <source>
        <dbReference type="ARBA" id="ARBA00022884"/>
    </source>
</evidence>
<dbReference type="NCBIfam" id="TIGR00649">
    <property type="entry name" value="MG423"/>
    <property type="match status" value="1"/>
</dbReference>
<gene>
    <name evidence="10" type="primary">rnj</name>
    <name evidence="15" type="ORF">CP373A1_06700</name>
</gene>
<evidence type="ECO:0000256" key="7">
    <source>
        <dbReference type="ARBA" id="ARBA00022833"/>
    </source>
</evidence>
<feature type="binding site" evidence="13">
    <location>
        <position position="141"/>
    </location>
    <ligand>
        <name>Zn(2+)</name>
        <dbReference type="ChEBI" id="CHEBI:29105"/>
        <label>1</label>
        <note>catalytic</note>
    </ligand>
</feature>
<dbReference type="SUPFAM" id="SSF56281">
    <property type="entry name" value="Metallo-hydrolase/oxidoreductase"/>
    <property type="match status" value="1"/>
</dbReference>
<feature type="binding site" evidence="10 12">
    <location>
        <begin position="364"/>
        <end position="368"/>
    </location>
    <ligand>
        <name>substrate</name>
    </ligand>
</feature>
<dbReference type="InterPro" id="IPR042173">
    <property type="entry name" value="RNase_J_2"/>
</dbReference>
<dbReference type="RefSeq" id="WP_027097447.1">
    <property type="nucleotide sequence ID" value="NZ_CABHIH010000001.1"/>
</dbReference>
<dbReference type="InterPro" id="IPR001279">
    <property type="entry name" value="Metallo-B-lactamas"/>
</dbReference>
<dbReference type="Proteomes" id="UP000092714">
    <property type="component" value="Unassembled WGS sequence"/>
</dbReference>
<dbReference type="Gene3D" id="3.60.15.10">
    <property type="entry name" value="Ribonuclease Z/Hydroxyacylglutathione hydrolase-like"/>
    <property type="match status" value="1"/>
</dbReference>
<dbReference type="GO" id="GO:0003723">
    <property type="term" value="F:RNA binding"/>
    <property type="evidence" value="ECO:0007669"/>
    <property type="project" value="UniProtKB-UniRule"/>
</dbReference>
<dbReference type="InterPro" id="IPR011108">
    <property type="entry name" value="RMMBL"/>
</dbReference>
<feature type="binding site" evidence="13">
    <location>
        <position position="443"/>
    </location>
    <ligand>
        <name>Ca(2+)</name>
        <dbReference type="ChEBI" id="CHEBI:29108"/>
    </ligand>
</feature>
<dbReference type="OrthoDB" id="9758375at2"/>
<keyword evidence="16" id="KW-1185">Reference proteome</keyword>
<comment type="similarity">
    <text evidence="10">Belongs to the metallo-beta-lactamase superfamily. RNA-metabolizing metallo-beta-lactamase-like family. Bacterial RNase J subfamily.</text>
</comment>
<comment type="function">
    <text evidence="10">An RNase that has 5'-3' exonuclease and possibly endonuclease activity. Involved in maturation of rRNA and in some organisms also mRNA maturation and/or decay.</text>
</comment>
<feature type="active site" description="Proton acceptor" evidence="11">
    <location>
        <position position="368"/>
    </location>
</feature>
<dbReference type="GO" id="GO:0006364">
    <property type="term" value="P:rRNA processing"/>
    <property type="evidence" value="ECO:0007669"/>
    <property type="project" value="UniProtKB-UniRule"/>
</dbReference>
<comment type="cofactor">
    <cofactor evidence="13">
        <name>Zn(2+)</name>
        <dbReference type="ChEBI" id="CHEBI:29105"/>
    </cofactor>
    <text evidence="13">Binds 2 Zn(2+) ions per subunit. It is not clear if Zn(2+) or Mg(2+) is physiologically important.</text>
</comment>
<feature type="binding site" evidence="13">
    <location>
        <position position="50"/>
    </location>
    <ligand>
        <name>Ca(2+)</name>
        <dbReference type="ChEBI" id="CHEBI:29108"/>
    </ligand>
</feature>
<dbReference type="Pfam" id="PF22505">
    <property type="entry name" value="RNase_J_b_CASP"/>
    <property type="match status" value="1"/>
</dbReference>
<feature type="binding site" evidence="13">
    <location>
        <position position="73"/>
    </location>
    <ligand>
        <name>Zn(2+)</name>
        <dbReference type="ChEBI" id="CHEBI:29105"/>
        <label>1</label>
        <note>catalytic</note>
    </ligand>
</feature>
<dbReference type="Gene3D" id="3.10.20.580">
    <property type="match status" value="1"/>
</dbReference>
<evidence type="ECO:0000256" key="6">
    <source>
        <dbReference type="ARBA" id="ARBA00022801"/>
    </source>
</evidence>
<dbReference type="InterPro" id="IPR036866">
    <property type="entry name" value="RibonucZ/Hydroxyglut_hydro"/>
</dbReference>
<accession>A0A174C3L0</accession>
<dbReference type="InterPro" id="IPR055132">
    <property type="entry name" value="RNase_J_b_CASP"/>
</dbReference>
<dbReference type="Pfam" id="PF00753">
    <property type="entry name" value="Lactamase_B"/>
    <property type="match status" value="1"/>
</dbReference>
<keyword evidence="9 10" id="KW-0694">RNA-binding</keyword>
<proteinExistence type="inferred from homology"/>
<evidence type="ECO:0000256" key="2">
    <source>
        <dbReference type="ARBA" id="ARBA00022490"/>
    </source>
</evidence>
<dbReference type="GO" id="GO:0008270">
    <property type="term" value="F:zinc ion binding"/>
    <property type="evidence" value="ECO:0007669"/>
    <property type="project" value="InterPro"/>
</dbReference>
<feature type="binding site" evidence="13">
    <location>
        <position position="77"/>
    </location>
    <ligand>
        <name>Zn(2+)</name>
        <dbReference type="ChEBI" id="CHEBI:29105"/>
        <label>1</label>
        <note>catalytic</note>
    </ligand>
</feature>
<dbReference type="AlphaFoldDB" id="A0A174C3L0"/>
<keyword evidence="3 10" id="KW-0540">Nuclease</keyword>
<feature type="binding site" evidence="13">
    <location>
        <position position="390"/>
    </location>
    <ligand>
        <name>Zn(2+)</name>
        <dbReference type="ChEBI" id="CHEBI:29105"/>
        <label>2</label>
        <note>catalytic</note>
    </ligand>
</feature>
<evidence type="ECO:0000256" key="10">
    <source>
        <dbReference type="HAMAP-Rule" id="MF_01491"/>
    </source>
</evidence>
<sequence>MRTERAKVKIIPLGGLNEIGKNITAIEFKDDIVIIDCGLRFPDEDMFGIDVVIPDISYLLKNQEKIRGIFLTHGHEDHIGALPYVLRQLNVPVYGTKLTLGIVETKLKEHGLLGSTTLITVKPRDTIKLNSVSVEFIKTNHSIADSVAIAIHTPLGVVLHTGDFKIDYTPIDGQLTDFARLAELGRKGVLVMMADSTNVERPGYTMSERTVGESFMKLFSKAEGRIIVATFASNIHRIQQIIDAAESYGRKVAVSGRSMENIVQVAKELGYLESKEDTLISLDQILKYPNNKAVIITTGSQGEPMSALARMASSEHRKISIVEGDTVIISANPIPGNEKTVSRVVNQLFKQGAEVIYESLAEVHVSGHACQEELKLMQTLVKPRFFIPVHGEYRHLKQHAELACKLGLPERNFVIAENGDVVEVARNYIKKNGTVTSGQVFVDGLGVGDVGHIVLRDRKHLSQDGILTVVVTIEKETSTVIAGPDIISRGFVYVRESEGLMDEAREIVKNVLEDCEEKKISDWATLKSNIREELREFLYEKTKRKPMILPIIMEI</sequence>
<feature type="active site" description="Proton donor" evidence="11">
    <location>
        <position position="195"/>
    </location>
</feature>
<dbReference type="InterPro" id="IPR041636">
    <property type="entry name" value="RNase_J_C"/>
</dbReference>
<keyword evidence="6 10" id="KW-0378">Hydrolase</keyword>
<dbReference type="InterPro" id="IPR004613">
    <property type="entry name" value="RNase_J"/>
</dbReference>
<keyword evidence="13" id="KW-0106">Calcium</keyword>
<dbReference type="InterPro" id="IPR001587">
    <property type="entry name" value="RNase_J_CS"/>
</dbReference>
<protein>
    <recommendedName>
        <fullName evidence="10">Ribonuclease J</fullName>
        <shortName evidence="10">RNase J</shortName>
        <ecNumber evidence="10">3.1.-.-</ecNumber>
    </recommendedName>
</protein>
<comment type="cofactor">
    <cofactor evidence="13">
        <name>Ca(2+)</name>
        <dbReference type="ChEBI" id="CHEBI:29108"/>
    </cofactor>
    <text evidence="13">Binds 1 Ca(2+) cation per subunit. Seen in 1 crystal structure, it is not clear if it is physiologically important.</text>
</comment>
<keyword evidence="5 10" id="KW-0255">Endonuclease</keyword>
<evidence type="ECO:0000256" key="11">
    <source>
        <dbReference type="PIRSR" id="PIRSR004803-1"/>
    </source>
</evidence>